<proteinExistence type="predicted"/>
<dbReference type="AlphaFoldDB" id="A0A915I9T4"/>
<keyword evidence="1" id="KW-1185">Reference proteome</keyword>
<protein>
    <submittedName>
        <fullName evidence="2">Uncharacterized protein</fullName>
    </submittedName>
</protein>
<evidence type="ECO:0000313" key="2">
    <source>
        <dbReference type="WBParaSite" id="nRc.2.0.1.t10632-RA"/>
    </source>
</evidence>
<dbReference type="Proteomes" id="UP000887565">
    <property type="component" value="Unplaced"/>
</dbReference>
<organism evidence="1 2">
    <name type="scientific">Romanomermis culicivorax</name>
    <name type="common">Nematode worm</name>
    <dbReference type="NCBI Taxonomy" id="13658"/>
    <lineage>
        <taxon>Eukaryota</taxon>
        <taxon>Metazoa</taxon>
        <taxon>Ecdysozoa</taxon>
        <taxon>Nematoda</taxon>
        <taxon>Enoplea</taxon>
        <taxon>Dorylaimia</taxon>
        <taxon>Mermithida</taxon>
        <taxon>Mermithoidea</taxon>
        <taxon>Mermithidae</taxon>
        <taxon>Romanomermis</taxon>
    </lineage>
</organism>
<reference evidence="2" key="1">
    <citation type="submission" date="2022-11" db="UniProtKB">
        <authorList>
            <consortium name="WormBaseParasite"/>
        </authorList>
    </citation>
    <scope>IDENTIFICATION</scope>
</reference>
<name>A0A915I9T4_ROMCU</name>
<evidence type="ECO:0000313" key="1">
    <source>
        <dbReference type="Proteomes" id="UP000887565"/>
    </source>
</evidence>
<dbReference type="WBParaSite" id="nRc.2.0.1.t10632-RA">
    <property type="protein sequence ID" value="nRc.2.0.1.t10632-RA"/>
    <property type="gene ID" value="nRc.2.0.1.g10632"/>
</dbReference>
<sequence length="354" mass="38807">MTATGPTFLWEKTPCLAEINPAAYVDFPVWRQAVSCFGLYNLLRMLTEPTVCQEVGYTPVAIGQGWNCPDTRPLKLLANCAAACISALKPGLISPNFATAGHNLDYDNSIVDTAKQVRGYFEAWAKVAVTERTKVLQELCSAVKAIENCANDFIAMLAFAFRTRGHHFTDDMEGMYDRLWGRLIPRTNEAGFHWKTYFTIGLDAIMPDFLDAFWVAIAHEGKVAGTLCLRTAADDVFSCFPKQRNNPPILEAAEALEAVCDILDNPQNRWVESINRRYYGAADLVQNETKVVPIAAIIGGVYTALCPNASYLGSKAGMRAAGRALLIKGLASRFVVVVTEDVTVAQAAFGMESQ</sequence>
<accession>A0A915I9T4</accession>